<dbReference type="AlphaFoldDB" id="A0A919XJC2"/>
<keyword evidence="2" id="KW-1185">Reference proteome</keyword>
<dbReference type="Proteomes" id="UP000679779">
    <property type="component" value="Unassembled WGS sequence"/>
</dbReference>
<dbReference type="EMBL" id="BORQ01000004">
    <property type="protein sequence ID" value="GIO32453.1"/>
    <property type="molecule type" value="Genomic_DNA"/>
</dbReference>
<dbReference type="Gene3D" id="2.180.10.10">
    <property type="entry name" value="RHS repeat-associated core"/>
    <property type="match status" value="1"/>
</dbReference>
<proteinExistence type="predicted"/>
<gene>
    <name evidence="1" type="ORF">J2TS6_35940</name>
</gene>
<comment type="caution">
    <text evidence="1">The sequence shown here is derived from an EMBL/GenBank/DDBJ whole genome shotgun (WGS) entry which is preliminary data.</text>
</comment>
<name>A0A919XJC2_9BACL</name>
<accession>A0A919XJC2</accession>
<protein>
    <recommendedName>
        <fullName evidence="3">RHS repeat-associated core domain-containing protein</fullName>
    </recommendedName>
</protein>
<sequence>MPPLLQPEIGRFISEDTYEGQIHEPLSLNRYTYVYNNPLIYIDPSGHIPTVMEAAKMAEDIILPIQHK</sequence>
<evidence type="ECO:0000313" key="2">
    <source>
        <dbReference type="Proteomes" id="UP000679779"/>
    </source>
</evidence>
<evidence type="ECO:0000313" key="1">
    <source>
        <dbReference type="EMBL" id="GIO32453.1"/>
    </source>
</evidence>
<evidence type="ECO:0008006" key="3">
    <source>
        <dbReference type="Google" id="ProtNLM"/>
    </source>
</evidence>
<dbReference type="InterPro" id="IPR022385">
    <property type="entry name" value="Rhs_assc_core"/>
</dbReference>
<organism evidence="1 2">
    <name type="scientific">Paenibacillus albilobatus</name>
    <dbReference type="NCBI Taxonomy" id="2716884"/>
    <lineage>
        <taxon>Bacteria</taxon>
        <taxon>Bacillati</taxon>
        <taxon>Bacillota</taxon>
        <taxon>Bacilli</taxon>
        <taxon>Bacillales</taxon>
        <taxon>Paenibacillaceae</taxon>
        <taxon>Paenibacillus</taxon>
    </lineage>
</organism>
<dbReference type="NCBIfam" id="TIGR03696">
    <property type="entry name" value="Rhs_assc_core"/>
    <property type="match status" value="1"/>
</dbReference>
<reference evidence="1" key="1">
    <citation type="submission" date="2021-03" db="EMBL/GenBank/DDBJ databases">
        <title>Antimicrobial resistance genes in bacteria isolated from Japanese honey, and their potential for conferring macrolide and lincosamide resistance in the American foulbrood pathogen Paenibacillus larvae.</title>
        <authorList>
            <person name="Okamoto M."/>
            <person name="Kumagai M."/>
            <person name="Kanamori H."/>
            <person name="Takamatsu D."/>
        </authorList>
    </citation>
    <scope>NUCLEOTIDE SEQUENCE</scope>
    <source>
        <strain evidence="1">J2TS6</strain>
    </source>
</reference>